<dbReference type="GO" id="GO:0004356">
    <property type="term" value="F:glutamine synthetase activity"/>
    <property type="evidence" value="ECO:0007669"/>
    <property type="project" value="UniProtKB-EC"/>
</dbReference>
<proteinExistence type="inferred from homology"/>
<dbReference type="PANTHER" id="PTHR43407:SF1">
    <property type="entry name" value="LENGSIN"/>
    <property type="match status" value="1"/>
</dbReference>
<dbReference type="GO" id="GO:0019740">
    <property type="term" value="P:nitrogen utilization"/>
    <property type="evidence" value="ECO:0007669"/>
    <property type="project" value="TreeGrafter"/>
</dbReference>
<dbReference type="Pfam" id="PF03951">
    <property type="entry name" value="Gln-synt_N"/>
    <property type="match status" value="1"/>
</dbReference>
<comment type="caution">
    <text evidence="3">The sequence shown here is derived from an EMBL/GenBank/DDBJ whole genome shotgun (WGS) entry which is preliminary data.</text>
</comment>
<name>T0Y5D7_9ZZZZ</name>
<gene>
    <name evidence="3" type="ORF">B1B_19302</name>
</gene>
<dbReference type="EMBL" id="AUZY01012970">
    <property type="protein sequence ID" value="EQD27082.1"/>
    <property type="molecule type" value="Genomic_DNA"/>
</dbReference>
<dbReference type="GO" id="GO:0016020">
    <property type="term" value="C:membrane"/>
    <property type="evidence" value="ECO:0007669"/>
    <property type="project" value="TreeGrafter"/>
</dbReference>
<dbReference type="InterPro" id="IPR008147">
    <property type="entry name" value="Gln_synt_N"/>
</dbReference>
<evidence type="ECO:0000259" key="2">
    <source>
        <dbReference type="PROSITE" id="PS51986"/>
    </source>
</evidence>
<dbReference type="Gene3D" id="3.10.20.70">
    <property type="entry name" value="Glutamine synthetase, N-terminal domain"/>
    <property type="match status" value="1"/>
</dbReference>
<dbReference type="PANTHER" id="PTHR43407">
    <property type="entry name" value="GLUTAMINE SYNTHETASE"/>
    <property type="match status" value="1"/>
</dbReference>
<dbReference type="PROSITE" id="PS00180">
    <property type="entry name" value="GLNA_1"/>
    <property type="match status" value="1"/>
</dbReference>
<dbReference type="SUPFAM" id="SSF54368">
    <property type="entry name" value="Glutamine synthetase, N-terminal domain"/>
    <property type="match status" value="1"/>
</dbReference>
<dbReference type="GO" id="GO:0005737">
    <property type="term" value="C:cytoplasm"/>
    <property type="evidence" value="ECO:0007669"/>
    <property type="project" value="TreeGrafter"/>
</dbReference>
<sequence>MADGATSENIIGRLEKEQVRWLDLQFVDLAGLLQHVTMPMHMLEARHFSEGIPKLDGSSIRGFTDIHESDMRLAPDVGTLRLLPWYQPPPQDLPVHLQHLGGLPA</sequence>
<reference evidence="3" key="2">
    <citation type="journal article" date="2014" name="ISME J.">
        <title>Microbial stratification in low pH oxic and suboxic macroscopic growths along an acid mine drainage.</title>
        <authorList>
            <person name="Mendez-Garcia C."/>
            <person name="Mesa V."/>
            <person name="Sprenger R.R."/>
            <person name="Richter M."/>
            <person name="Diez M.S."/>
            <person name="Solano J."/>
            <person name="Bargiela R."/>
            <person name="Golyshina O.V."/>
            <person name="Manteca A."/>
            <person name="Ramos J.L."/>
            <person name="Gallego J.R."/>
            <person name="Llorente I."/>
            <person name="Martins Dos Santos V.A."/>
            <person name="Jensen O.N."/>
            <person name="Pelaez A.I."/>
            <person name="Sanchez J."/>
            <person name="Ferrer M."/>
        </authorList>
    </citation>
    <scope>NUCLEOTIDE SEQUENCE</scope>
</reference>
<protein>
    <submittedName>
        <fullName evidence="3">Glutamine synthetase, beta-Grasp domain protein</fullName>
        <ecNumber evidence="3">6.3.1.2</ecNumber>
    </submittedName>
</protein>
<dbReference type="InterPro" id="IPR036651">
    <property type="entry name" value="Gln_synt_N_sf"/>
</dbReference>
<dbReference type="EC" id="6.3.1.2" evidence="3"/>
<keyword evidence="3" id="KW-0436">Ligase</keyword>
<organism evidence="3">
    <name type="scientific">mine drainage metagenome</name>
    <dbReference type="NCBI Taxonomy" id="410659"/>
    <lineage>
        <taxon>unclassified sequences</taxon>
        <taxon>metagenomes</taxon>
        <taxon>ecological metagenomes</taxon>
    </lineage>
</organism>
<reference evidence="3" key="1">
    <citation type="submission" date="2013-08" db="EMBL/GenBank/DDBJ databases">
        <authorList>
            <person name="Mendez C."/>
            <person name="Richter M."/>
            <person name="Ferrer M."/>
            <person name="Sanchez J."/>
        </authorList>
    </citation>
    <scope>NUCLEOTIDE SEQUENCE</scope>
</reference>
<comment type="similarity">
    <text evidence="1">Belongs to the glutamine synthetase family.</text>
</comment>
<evidence type="ECO:0000256" key="1">
    <source>
        <dbReference type="ARBA" id="ARBA00009897"/>
    </source>
</evidence>
<feature type="domain" description="GS beta-grasp" evidence="2">
    <location>
        <begin position="17"/>
        <end position="102"/>
    </location>
</feature>
<dbReference type="GO" id="GO:0006542">
    <property type="term" value="P:glutamine biosynthetic process"/>
    <property type="evidence" value="ECO:0007669"/>
    <property type="project" value="InterPro"/>
</dbReference>
<dbReference type="InterPro" id="IPR027302">
    <property type="entry name" value="Gln_synth_N_conserv_site"/>
</dbReference>
<dbReference type="PROSITE" id="PS51986">
    <property type="entry name" value="GS_BETA_GRASP"/>
    <property type="match status" value="1"/>
</dbReference>
<accession>T0Y5D7</accession>
<dbReference type="AlphaFoldDB" id="T0Y5D7"/>
<evidence type="ECO:0000313" key="3">
    <source>
        <dbReference type="EMBL" id="EQD27082.1"/>
    </source>
</evidence>